<evidence type="ECO:0000313" key="3">
    <source>
        <dbReference type="Proteomes" id="UP000247476"/>
    </source>
</evidence>
<dbReference type="GO" id="GO:0032259">
    <property type="term" value="P:methylation"/>
    <property type="evidence" value="ECO:0007669"/>
    <property type="project" value="UniProtKB-KW"/>
</dbReference>
<feature type="domain" description="Methyltransferase type 11" evidence="1">
    <location>
        <begin position="70"/>
        <end position="173"/>
    </location>
</feature>
<reference evidence="2 3" key="1">
    <citation type="submission" date="2018-05" db="EMBL/GenBank/DDBJ databases">
        <title>Paenibacillus flagellatus sp. nov., isolated from selenium mineral soil.</title>
        <authorList>
            <person name="Dai X."/>
        </authorList>
    </citation>
    <scope>NUCLEOTIDE SEQUENCE [LARGE SCALE GENOMIC DNA]</scope>
    <source>
        <strain evidence="2 3">DXL2</strain>
    </source>
</reference>
<keyword evidence="3" id="KW-1185">Reference proteome</keyword>
<dbReference type="InterPro" id="IPR029063">
    <property type="entry name" value="SAM-dependent_MTases_sf"/>
</dbReference>
<dbReference type="OrthoDB" id="9784101at2"/>
<dbReference type="SUPFAM" id="SSF53335">
    <property type="entry name" value="S-adenosyl-L-methionine-dependent methyltransferases"/>
    <property type="match status" value="1"/>
</dbReference>
<keyword evidence="2" id="KW-0489">Methyltransferase</keyword>
<dbReference type="Pfam" id="PF08241">
    <property type="entry name" value="Methyltransf_11"/>
    <property type="match status" value="1"/>
</dbReference>
<dbReference type="Proteomes" id="UP000247476">
    <property type="component" value="Unassembled WGS sequence"/>
</dbReference>
<evidence type="ECO:0000259" key="1">
    <source>
        <dbReference type="Pfam" id="PF08241"/>
    </source>
</evidence>
<sequence>MIATITSILTLSLRHRLRSDRTKKEGCLLFSHESIYRDQADRYDKLIGKQPSLAGPIRAIRNWRGLDVADLGAGTGRLACMMAPEAKSLVCTDASAAMLAVLEKKLRSLRLANWRTVVADHRRIPLADASVDLTIAGWTFCYLASADVPDWERNTERMIGEVRRLLRPDGTSVIIETLGTGTGRPAPPGFLQPYYRLLEDRYGYTRIEVPLDYRFDDSEEAEELTAFFFGEDVSRRVARNGWSSVPEFAGIWYKHGGAPSIKG</sequence>
<protein>
    <submittedName>
        <fullName evidence="2">Class I SAM-dependent methyltransferase</fullName>
    </submittedName>
</protein>
<evidence type="ECO:0000313" key="2">
    <source>
        <dbReference type="EMBL" id="PYI51784.1"/>
    </source>
</evidence>
<gene>
    <name evidence="2" type="ORF">DLM86_22955</name>
</gene>
<dbReference type="CDD" id="cd02440">
    <property type="entry name" value="AdoMet_MTases"/>
    <property type="match status" value="1"/>
</dbReference>
<proteinExistence type="predicted"/>
<name>A0A2V5K219_9BACL</name>
<dbReference type="GO" id="GO:0008757">
    <property type="term" value="F:S-adenosylmethionine-dependent methyltransferase activity"/>
    <property type="evidence" value="ECO:0007669"/>
    <property type="project" value="InterPro"/>
</dbReference>
<dbReference type="Gene3D" id="3.40.50.150">
    <property type="entry name" value="Vaccinia Virus protein VP39"/>
    <property type="match status" value="1"/>
</dbReference>
<dbReference type="InterPro" id="IPR050508">
    <property type="entry name" value="Methyltransf_Superfamily"/>
</dbReference>
<dbReference type="EMBL" id="QJVJ01000011">
    <property type="protein sequence ID" value="PYI51784.1"/>
    <property type="molecule type" value="Genomic_DNA"/>
</dbReference>
<accession>A0A2V5K219</accession>
<dbReference type="InterPro" id="IPR013216">
    <property type="entry name" value="Methyltransf_11"/>
</dbReference>
<keyword evidence="2" id="KW-0808">Transferase</keyword>
<comment type="caution">
    <text evidence="2">The sequence shown here is derived from an EMBL/GenBank/DDBJ whole genome shotgun (WGS) entry which is preliminary data.</text>
</comment>
<organism evidence="2 3">
    <name type="scientific">Paenibacillus flagellatus</name>
    <dbReference type="NCBI Taxonomy" id="2211139"/>
    <lineage>
        <taxon>Bacteria</taxon>
        <taxon>Bacillati</taxon>
        <taxon>Bacillota</taxon>
        <taxon>Bacilli</taxon>
        <taxon>Bacillales</taxon>
        <taxon>Paenibacillaceae</taxon>
        <taxon>Paenibacillus</taxon>
    </lineage>
</organism>
<dbReference type="AlphaFoldDB" id="A0A2V5K219"/>
<dbReference type="PANTHER" id="PTHR42912">
    <property type="entry name" value="METHYLTRANSFERASE"/>
    <property type="match status" value="1"/>
</dbReference>